<proteinExistence type="predicted"/>
<evidence type="ECO:0000259" key="7">
    <source>
        <dbReference type="Pfam" id="PF12698"/>
    </source>
</evidence>
<dbReference type="PIRSF" id="PIRSF006648">
    <property type="entry name" value="DrrB"/>
    <property type="match status" value="1"/>
</dbReference>
<evidence type="ECO:0000256" key="5">
    <source>
        <dbReference type="ARBA" id="ARBA00023251"/>
    </source>
</evidence>
<dbReference type="GO" id="GO:0140359">
    <property type="term" value="F:ABC-type transporter activity"/>
    <property type="evidence" value="ECO:0007669"/>
    <property type="project" value="InterPro"/>
</dbReference>
<dbReference type="AlphaFoldDB" id="A0A934NVK9"/>
<keyword evidence="9" id="KW-1185">Reference proteome</keyword>
<evidence type="ECO:0000313" key="8">
    <source>
        <dbReference type="EMBL" id="MBJ8342087.1"/>
    </source>
</evidence>
<dbReference type="PANTHER" id="PTHR43229:SF2">
    <property type="entry name" value="NODULATION PROTEIN J"/>
    <property type="match status" value="1"/>
</dbReference>
<keyword evidence="4 6" id="KW-0472">Membrane</keyword>
<feature type="transmembrane region" description="Helical" evidence="6">
    <location>
        <begin position="192"/>
        <end position="210"/>
    </location>
</feature>
<dbReference type="InterPro" id="IPR051784">
    <property type="entry name" value="Nod_factor_ABC_transporter"/>
</dbReference>
<dbReference type="RefSeq" id="WP_199707344.1">
    <property type="nucleotide sequence ID" value="NZ_JAEMNV010000009.1"/>
</dbReference>
<keyword evidence="2 6" id="KW-0812">Transmembrane</keyword>
<keyword evidence="5" id="KW-0046">Antibiotic resistance</keyword>
<gene>
    <name evidence="8" type="ORF">JGU71_24675</name>
</gene>
<feature type="domain" description="ABC-2 type transporter transmembrane" evidence="7">
    <location>
        <begin position="64"/>
        <end position="256"/>
    </location>
</feature>
<dbReference type="InterPro" id="IPR000412">
    <property type="entry name" value="ABC_2_transport"/>
</dbReference>
<dbReference type="GO" id="GO:0043190">
    <property type="term" value="C:ATP-binding cassette (ABC) transporter complex"/>
    <property type="evidence" value="ECO:0007669"/>
    <property type="project" value="InterPro"/>
</dbReference>
<dbReference type="InterPro" id="IPR013525">
    <property type="entry name" value="ABC2_TM"/>
</dbReference>
<reference evidence="8" key="1">
    <citation type="submission" date="2020-12" db="EMBL/GenBank/DDBJ databases">
        <title>Antrihabitans popcorni sp. nov. and Antrihabitans auranticaus sp. nov., isolated from a larva cave.</title>
        <authorList>
            <person name="Lee S.D."/>
            <person name="Kim I.S."/>
        </authorList>
    </citation>
    <scope>NUCLEOTIDE SEQUENCE</scope>
    <source>
        <strain evidence="8">YC3-6</strain>
    </source>
</reference>
<dbReference type="EMBL" id="JAEMNV010000009">
    <property type="protein sequence ID" value="MBJ8342087.1"/>
    <property type="molecule type" value="Genomic_DNA"/>
</dbReference>
<evidence type="ECO:0000256" key="6">
    <source>
        <dbReference type="SAM" id="Phobius"/>
    </source>
</evidence>
<dbReference type="Pfam" id="PF12698">
    <property type="entry name" value="ABC2_membrane_3"/>
    <property type="match status" value="1"/>
</dbReference>
<feature type="transmembrane region" description="Helical" evidence="6">
    <location>
        <begin position="238"/>
        <end position="260"/>
    </location>
</feature>
<dbReference type="Proteomes" id="UP000655868">
    <property type="component" value="Unassembled WGS sequence"/>
</dbReference>
<comment type="subcellular location">
    <subcellularLocation>
        <location evidence="1">Membrane</location>
        <topology evidence="1">Multi-pass membrane protein</topology>
    </subcellularLocation>
</comment>
<protein>
    <submittedName>
        <fullName evidence="8">ABC transporter permease</fullName>
    </submittedName>
</protein>
<name>A0A934NVK9_9NOCA</name>
<dbReference type="PANTHER" id="PTHR43229">
    <property type="entry name" value="NODULATION PROTEIN J"/>
    <property type="match status" value="1"/>
</dbReference>
<evidence type="ECO:0000256" key="4">
    <source>
        <dbReference type="ARBA" id="ARBA00023136"/>
    </source>
</evidence>
<evidence type="ECO:0000256" key="1">
    <source>
        <dbReference type="ARBA" id="ARBA00004141"/>
    </source>
</evidence>
<organism evidence="8 9">
    <name type="scientific">Antrihabitans stalagmiti</name>
    <dbReference type="NCBI Taxonomy" id="2799499"/>
    <lineage>
        <taxon>Bacteria</taxon>
        <taxon>Bacillati</taxon>
        <taxon>Actinomycetota</taxon>
        <taxon>Actinomycetes</taxon>
        <taxon>Mycobacteriales</taxon>
        <taxon>Nocardiaceae</taxon>
        <taxon>Antrihabitans</taxon>
    </lineage>
</organism>
<sequence length="267" mass="28625">MTSSLQLPTTATASGPRELPALGGFSTAFLGLELRRMLRNRRTFLFTLIMPPLFFVIFGLQSDYKTESYGSGNVTGFIMVSMAVYGAMLATTSGGAMVSIERALGWSRQLRLTPLRPAAYIATKIVVAMVLGLISVAAVFIVGGILGAHLTTTAWIACFVLAWIGSLVFAAFGLFMGYLLPSENVMQILGPGLAILSFAGGLFMPLTGWFEDVSRFFPTYGLATLARMPFGDEAGTTIAAGVVNLLVWAVFFTVGAMVLFRRDTARV</sequence>
<evidence type="ECO:0000313" key="9">
    <source>
        <dbReference type="Proteomes" id="UP000655868"/>
    </source>
</evidence>
<evidence type="ECO:0000256" key="3">
    <source>
        <dbReference type="ARBA" id="ARBA00022989"/>
    </source>
</evidence>
<keyword evidence="3 6" id="KW-1133">Transmembrane helix</keyword>
<accession>A0A934NVK9</accession>
<dbReference type="GO" id="GO:0046677">
    <property type="term" value="P:response to antibiotic"/>
    <property type="evidence" value="ECO:0007669"/>
    <property type="project" value="UniProtKB-KW"/>
</dbReference>
<feature type="transmembrane region" description="Helical" evidence="6">
    <location>
        <begin position="74"/>
        <end position="100"/>
    </location>
</feature>
<feature type="transmembrane region" description="Helical" evidence="6">
    <location>
        <begin position="154"/>
        <end position="180"/>
    </location>
</feature>
<evidence type="ECO:0000256" key="2">
    <source>
        <dbReference type="ARBA" id="ARBA00022692"/>
    </source>
</evidence>
<comment type="caution">
    <text evidence="8">The sequence shown here is derived from an EMBL/GenBank/DDBJ whole genome shotgun (WGS) entry which is preliminary data.</text>
</comment>
<feature type="transmembrane region" description="Helical" evidence="6">
    <location>
        <begin position="121"/>
        <end position="148"/>
    </location>
</feature>
<feature type="transmembrane region" description="Helical" evidence="6">
    <location>
        <begin position="44"/>
        <end position="62"/>
    </location>
</feature>